<dbReference type="Proteomes" id="UP000245207">
    <property type="component" value="Unassembled WGS sequence"/>
</dbReference>
<dbReference type="Pfam" id="PF00580">
    <property type="entry name" value="UvrD-helicase"/>
    <property type="match status" value="1"/>
</dbReference>
<sequence length="1973" mass="226852">MGRRQVASKPQEKTKKRLDPLLLCELVHHTLKTVHSSAIYSTHSLLHSFKTLKIVSKMEQGGVWFGESKCSLSVYFKVEKELEQFDDLLNRDSVLYQHAKWKVFVSDNFRRSFRKLTCDRLKKSVLNLLLRLSTGWRPENRSSGLSREDSSQSLKQFNVEGLHIISTIDIVKDIQYVQVIKVWDMLPFEEIPKFTKRLENIFSAYTEDYISRLFEGDWEVPRCWPASQEVIRFRHLVTDKGDNEVSLNSGGSRNYVENSKVSESLLLMKFYSLSFEVVCLLLSGREVDLPMKVTDEQMDVILFGKSSFIIGRSGTGKTTVLTMKLFQNEQRFCNDSEAENSQFRDAEVVDDPENSKPTVLRQLFVTVSPQLCYAVKQHVSQLKRCEYTCFFLFCYAMKYFWKGNSSAEISFDDADVTSKFSDIPDTFIDIPRNIYPLVITFHKFLLMLDGTLGNSFFERFHEARGGSVALQTFIRSREVTFDRFCSLYWPHFNSNLTKKLDPSRVFTEIISHIKGSSDGKLSCEGYSLLAESRSTTLPEQKRETVYTLFQAYEKLKTERREFDMGDFVNDIHQRLINGNYGGDQMDFVYIDEVQDLSMRHISLFKYVCQNVEEGYIFAGDTAQTIARGIDFRFQDIRSLFYKEFISTRLSRKQEKGRVSEIKQLKQNFRTHADPETSLISGEAPVLLESCNDENAIVTIFGSSRSGGEIVGFGAEQVILVRDDCARAEIIKDVGRQALVLTILECKGLEFQDVLLYNFFGTSPLKDQWRVIYEYMKDHNLLNVKLPESFPTFDEARHSLLCSELKQLYVAITRTRQRLWICENKEELSKPMFDYWKMRGLVQMRKLDDSMAQAMQVPSSPQEWRERGKKLFYENSFVMATLCFEKAGDMMWEKLATACGLRASADQIRGKHPESYFGYLRKAAGIFESIGKLESGASCYCDLGEYERAGKIFMDNCGKIDAAAECFTLAGCYSEAAEAYAKGDQFSNCLSACKRGKLFDKGMQYIVNWEKHPNVKSNELEKVTQEFLESCALNYHDHKDSNSMLKFVRAFCNMESKRTFLRSLGCLDELLLLEEESGHFAEAAELARSWGDLLKEADLLEKAGQFKESGLLLLWHVFFNSLWGNGNRGWPLKRFPQKKELCKKVEVLANMDSSVMHDFVCFELKILSDQHSSLPELKKDLYVSQKNRSLRGEILSIRKILDKHLYLNSSKYDWEDDLPVDIYKHCEDKIFQNQVFVRTLVFYWNLWKKHIMYIFKSIKDLENEVPITQSGHADFCLYYFGVRKLCEKGNVVYLSLSKDADWIRNTGNKGLRRDEKGTHFDARELVFAVRSYWESELLSVSIKVLETLDALRKSKSKGSAFHQSTYLLHIFEVSKFLLDNQYHNLEIPNKKKLQNLLDISLTYFDLVFPRDWRNAVSGDLVSLRETDLSVNLLNEIILRNVDIKGELTYWEIGRAMMIFLGSRTSLKKESIEGLHWNSKWKSVVRNLRDTDSVAVPLARALEKTFLGDWKSPDYISTHSFVYLLDRLLLMQSSILGILFTTKSSFVEWFSYLPSTDTTFPALQHNVMPEVLRCLVQRIEDMLYYPDTTKAWIQGSKIIVSDYLPLVALRLVMILSIICLQISYKSEVLHSLLTGETSIVHLLPKKLVANLQRKRSGSLLNLDPEVVAEAFESVEDRLLIGYSRDRIPQIYAPCAIFVDLKKSKQEIMSELLPRKYTHNGQTSSNNVDARTTPKISSSNTLPETNMNVNRVELRVNWKVLEEISEAMHGYKGVPLNKLSTAAMEEVDNNIGTLATILEDQKLCSGIDASVVRDAYDAFGLLSSAFDTSRTEMWTPVLLKDVEASVKRLQSDRRKIDKFLNQYVRSQVSNVEQTGDGAAIENQSKCDNTQDGNNNKGKGNNKGKKSKKSKEQDCISQTSASGSSDIKSVFHFFHHRLRMYLDGKVKGQRIWRTINACLPGNPLNSYKLHAHDIPHM</sequence>
<dbReference type="PANTHER" id="PTHR21529:SF4">
    <property type="entry name" value="TPR AND ANKYRIN REPEAT-CONTAINING PROTEIN 1"/>
    <property type="match status" value="1"/>
</dbReference>
<dbReference type="InterPro" id="IPR039904">
    <property type="entry name" value="TRANK1"/>
</dbReference>
<evidence type="ECO:0000256" key="3">
    <source>
        <dbReference type="ARBA" id="ARBA00022806"/>
    </source>
</evidence>
<evidence type="ECO:0000256" key="5">
    <source>
        <dbReference type="SAM" id="MobiDB-lite"/>
    </source>
</evidence>
<feature type="region of interest" description="Disordered" evidence="5">
    <location>
        <begin position="1716"/>
        <end position="1740"/>
    </location>
</feature>
<evidence type="ECO:0000256" key="4">
    <source>
        <dbReference type="ARBA" id="ARBA00022840"/>
    </source>
</evidence>
<organism evidence="7 8">
    <name type="scientific">Artemisia annua</name>
    <name type="common">Sweet wormwood</name>
    <dbReference type="NCBI Taxonomy" id="35608"/>
    <lineage>
        <taxon>Eukaryota</taxon>
        <taxon>Viridiplantae</taxon>
        <taxon>Streptophyta</taxon>
        <taxon>Embryophyta</taxon>
        <taxon>Tracheophyta</taxon>
        <taxon>Spermatophyta</taxon>
        <taxon>Magnoliopsida</taxon>
        <taxon>eudicotyledons</taxon>
        <taxon>Gunneridae</taxon>
        <taxon>Pentapetalae</taxon>
        <taxon>asterids</taxon>
        <taxon>campanulids</taxon>
        <taxon>Asterales</taxon>
        <taxon>Asteraceae</taxon>
        <taxon>Asteroideae</taxon>
        <taxon>Anthemideae</taxon>
        <taxon>Artemisiinae</taxon>
        <taxon>Artemisia</taxon>
    </lineage>
</organism>
<dbReference type="InterPro" id="IPR014016">
    <property type="entry name" value="UvrD-like_ATP-bd"/>
</dbReference>
<protein>
    <submittedName>
        <fullName evidence="7">UvrD-like Helicase, ATP-binding domain, P-loop containing nucleoside triphosphate hydrolase</fullName>
    </submittedName>
</protein>
<evidence type="ECO:0000313" key="7">
    <source>
        <dbReference type="EMBL" id="PWA83870.1"/>
    </source>
</evidence>
<feature type="compositionally biased region" description="Polar residues" evidence="5">
    <location>
        <begin position="1878"/>
        <end position="1888"/>
    </location>
</feature>
<evidence type="ECO:0000259" key="6">
    <source>
        <dbReference type="Pfam" id="PF00580"/>
    </source>
</evidence>
<comment type="caution">
    <text evidence="7">The sequence shown here is derived from an EMBL/GenBank/DDBJ whole genome shotgun (WGS) entry which is preliminary data.</text>
</comment>
<accession>A0A2U1PDR1</accession>
<keyword evidence="4 7" id="KW-0067">ATP-binding</keyword>
<dbReference type="PANTHER" id="PTHR21529">
    <property type="entry name" value="MAMMARY TURMOR VIRUS RECEPTOR HOMOLOG 1, 2 MTVR1, 2"/>
    <property type="match status" value="1"/>
</dbReference>
<keyword evidence="2 7" id="KW-0378">Hydrolase</keyword>
<keyword evidence="1" id="KW-0547">Nucleotide-binding</keyword>
<feature type="region of interest" description="Disordered" evidence="5">
    <location>
        <begin position="1878"/>
        <end position="1918"/>
    </location>
</feature>
<evidence type="ECO:0000256" key="1">
    <source>
        <dbReference type="ARBA" id="ARBA00022741"/>
    </source>
</evidence>
<dbReference type="InterPro" id="IPR027417">
    <property type="entry name" value="P-loop_NTPase"/>
</dbReference>
<feature type="domain" description="UvrD-like helicase ATP-binding" evidence="6">
    <location>
        <begin position="536"/>
        <end position="625"/>
    </location>
</feature>
<dbReference type="OrthoDB" id="3156807at2759"/>
<proteinExistence type="predicted"/>
<dbReference type="STRING" id="35608.A0A2U1PDR1"/>
<dbReference type="GO" id="GO:0016787">
    <property type="term" value="F:hydrolase activity"/>
    <property type="evidence" value="ECO:0007669"/>
    <property type="project" value="UniProtKB-KW"/>
</dbReference>
<dbReference type="GO" id="GO:0004386">
    <property type="term" value="F:helicase activity"/>
    <property type="evidence" value="ECO:0007669"/>
    <property type="project" value="UniProtKB-KW"/>
</dbReference>
<keyword evidence="8" id="KW-1185">Reference proteome</keyword>
<keyword evidence="3 7" id="KW-0347">Helicase</keyword>
<dbReference type="SUPFAM" id="SSF52540">
    <property type="entry name" value="P-loop containing nucleoside triphosphate hydrolases"/>
    <property type="match status" value="1"/>
</dbReference>
<name>A0A2U1PDR1_ARTAN</name>
<dbReference type="EMBL" id="PKPP01001293">
    <property type="protein sequence ID" value="PWA83870.1"/>
    <property type="molecule type" value="Genomic_DNA"/>
</dbReference>
<evidence type="ECO:0000256" key="2">
    <source>
        <dbReference type="ARBA" id="ARBA00022801"/>
    </source>
</evidence>
<reference evidence="7 8" key="1">
    <citation type="journal article" date="2018" name="Mol. Plant">
        <title>The genome of Artemisia annua provides insight into the evolution of Asteraceae family and artemisinin biosynthesis.</title>
        <authorList>
            <person name="Shen Q."/>
            <person name="Zhang L."/>
            <person name="Liao Z."/>
            <person name="Wang S."/>
            <person name="Yan T."/>
            <person name="Shi P."/>
            <person name="Liu M."/>
            <person name="Fu X."/>
            <person name="Pan Q."/>
            <person name="Wang Y."/>
            <person name="Lv Z."/>
            <person name="Lu X."/>
            <person name="Zhang F."/>
            <person name="Jiang W."/>
            <person name="Ma Y."/>
            <person name="Chen M."/>
            <person name="Hao X."/>
            <person name="Li L."/>
            <person name="Tang Y."/>
            <person name="Lv G."/>
            <person name="Zhou Y."/>
            <person name="Sun X."/>
            <person name="Brodelius P.E."/>
            <person name="Rose J.K.C."/>
            <person name="Tang K."/>
        </authorList>
    </citation>
    <scope>NUCLEOTIDE SEQUENCE [LARGE SCALE GENOMIC DNA]</scope>
    <source>
        <strain evidence="8">cv. Huhao1</strain>
        <tissue evidence="7">Leaf</tissue>
    </source>
</reference>
<dbReference type="Gene3D" id="3.40.50.300">
    <property type="entry name" value="P-loop containing nucleotide triphosphate hydrolases"/>
    <property type="match status" value="2"/>
</dbReference>
<evidence type="ECO:0000313" key="8">
    <source>
        <dbReference type="Proteomes" id="UP000245207"/>
    </source>
</evidence>
<gene>
    <name evidence="7" type="ORF">CTI12_AA164280</name>
</gene>
<dbReference type="GO" id="GO:0005524">
    <property type="term" value="F:ATP binding"/>
    <property type="evidence" value="ECO:0007669"/>
    <property type="project" value="UniProtKB-KW"/>
</dbReference>
<feature type="compositionally biased region" description="Basic residues" evidence="5">
    <location>
        <begin position="1896"/>
        <end position="1905"/>
    </location>
</feature>